<evidence type="ECO:0000256" key="3">
    <source>
        <dbReference type="RuleBase" id="RU003345"/>
    </source>
</evidence>
<evidence type="ECO:0000313" key="6">
    <source>
        <dbReference type="Proteomes" id="UP000886848"/>
    </source>
</evidence>
<dbReference type="InterPro" id="IPR029510">
    <property type="entry name" value="Ald_DH_CS_GLU"/>
</dbReference>
<dbReference type="InterPro" id="IPR015590">
    <property type="entry name" value="Aldehyde_DH_dom"/>
</dbReference>
<keyword evidence="3" id="KW-0560">Oxidoreductase</keyword>
<reference evidence="5" key="1">
    <citation type="journal article" date="2021" name="Microorganisms">
        <title>The Ever-Expanding Pseudomonas Genus: Description of 43 New Species and Partition of the Pseudomonas putida Group.</title>
        <authorList>
            <person name="Girard L."/>
            <person name="Lood C."/>
            <person name="Hofte M."/>
            <person name="Vandamme P."/>
            <person name="Rokni-Zadeh H."/>
            <person name="van Noort V."/>
            <person name="Lavigne R."/>
            <person name="De Mot R."/>
        </authorList>
    </citation>
    <scope>NUCLEOTIDE SEQUENCE</scope>
    <source>
        <strain evidence="5">SWRI132</strain>
    </source>
</reference>
<sequence>MFLQSKNRNRFFISGAWVSPQGQQQYHNVINPADGQVSGSVSFGSAADVDLAIQAAFDAFPEYSTTTVEFRIALLERICAVYERRSDELAEAITIEMGAPFHQLSRPLQASVGLWHFQAALAALKDFSFETQRGSTLITKEPIGVCSLITPWNWPMNQTVCKVAPALAVGCTMVLKPSQNAPYSALILAEIMEEAGVPAGVFNLVNGEGRKLGQQLASHPLVDMVSLTGSTQAGASLTIAGADTVKRMSLELGGKSANIILPDADLEQAVRHGVLHMMSNSGQSCTAPSRMLVPHALLEKVEEIITTVCSEIKVGDPMDPETTMGPMANERQYNLVRELIQVGIDEGAKLLVGGIENPVKDNAGFYISPTVFTQVDNTMRIAREEIFGPVLVVIGYDSEEEAISIANDSIYGLSGYVHSSSPARAKAVAKRMRTGMVHLCGAPIDINAPFGGYKQSGNGREWGASGLDEFLETKSIMGAL</sequence>
<evidence type="ECO:0000256" key="2">
    <source>
        <dbReference type="PROSITE-ProRule" id="PRU10007"/>
    </source>
</evidence>
<evidence type="ECO:0000256" key="1">
    <source>
        <dbReference type="ARBA" id="ARBA00009986"/>
    </source>
</evidence>
<feature type="domain" description="Aldehyde dehydrogenase" evidence="4">
    <location>
        <begin position="17"/>
        <end position="476"/>
    </location>
</feature>
<comment type="similarity">
    <text evidence="1 3">Belongs to the aldehyde dehydrogenase family.</text>
</comment>
<organism evidence="5 6">
    <name type="scientific">Pseudomonas asgharzadehiana</name>
    <dbReference type="NCBI Taxonomy" id="2842349"/>
    <lineage>
        <taxon>Bacteria</taxon>
        <taxon>Pseudomonadati</taxon>
        <taxon>Pseudomonadota</taxon>
        <taxon>Gammaproteobacteria</taxon>
        <taxon>Pseudomonadales</taxon>
        <taxon>Pseudomonadaceae</taxon>
        <taxon>Pseudomonas</taxon>
    </lineage>
</organism>
<keyword evidence="6" id="KW-1185">Reference proteome</keyword>
<dbReference type="Pfam" id="PF00171">
    <property type="entry name" value="Aldedh"/>
    <property type="match status" value="1"/>
</dbReference>
<dbReference type="PANTHER" id="PTHR42804:SF1">
    <property type="entry name" value="ALDEHYDE DEHYDROGENASE-RELATED"/>
    <property type="match status" value="1"/>
</dbReference>
<dbReference type="Proteomes" id="UP000886848">
    <property type="component" value="Chromosome"/>
</dbReference>
<name>A0ABX8P7H9_9PSED</name>
<dbReference type="PANTHER" id="PTHR42804">
    <property type="entry name" value="ALDEHYDE DEHYDROGENASE"/>
    <property type="match status" value="1"/>
</dbReference>
<dbReference type="RefSeq" id="WP_217856207.1">
    <property type="nucleotide sequence ID" value="NZ_CP077079.1"/>
</dbReference>
<proteinExistence type="inferred from homology"/>
<evidence type="ECO:0000259" key="4">
    <source>
        <dbReference type="Pfam" id="PF00171"/>
    </source>
</evidence>
<dbReference type="EMBL" id="CP077079">
    <property type="protein sequence ID" value="QXH69422.1"/>
    <property type="molecule type" value="Genomic_DNA"/>
</dbReference>
<accession>A0ABX8P7H9</accession>
<protein>
    <submittedName>
        <fullName evidence="5">Aldehyde dehydrogenase family protein</fullName>
    </submittedName>
</protein>
<evidence type="ECO:0000313" key="5">
    <source>
        <dbReference type="EMBL" id="QXH69422.1"/>
    </source>
</evidence>
<dbReference type="PROSITE" id="PS00687">
    <property type="entry name" value="ALDEHYDE_DEHYDR_GLU"/>
    <property type="match status" value="1"/>
</dbReference>
<dbReference type="CDD" id="cd07138">
    <property type="entry name" value="ALDH_CddD_SSP0762"/>
    <property type="match status" value="1"/>
</dbReference>
<gene>
    <name evidence="5" type="ORF">KSS96_11045</name>
</gene>
<feature type="active site" evidence="2">
    <location>
        <position position="251"/>
    </location>
</feature>